<evidence type="ECO:0000259" key="3">
    <source>
        <dbReference type="Pfam" id="PF02517"/>
    </source>
</evidence>
<protein>
    <recommendedName>
        <fullName evidence="3">CAAX prenyl protease 2/Lysostaphin resistance protein A-like domain-containing protein</fullName>
    </recommendedName>
</protein>
<feature type="transmembrane region" description="Helical" evidence="2">
    <location>
        <begin position="42"/>
        <end position="65"/>
    </location>
</feature>
<feature type="transmembrane region" description="Helical" evidence="2">
    <location>
        <begin position="336"/>
        <end position="355"/>
    </location>
</feature>
<keyword evidence="2" id="KW-0812">Transmembrane</keyword>
<feature type="compositionally biased region" description="Low complexity" evidence="1">
    <location>
        <begin position="284"/>
        <end position="298"/>
    </location>
</feature>
<feature type="region of interest" description="Disordered" evidence="1">
    <location>
        <begin position="124"/>
        <end position="298"/>
    </location>
</feature>
<feature type="compositionally biased region" description="Gly residues" evidence="1">
    <location>
        <begin position="264"/>
        <end position="279"/>
    </location>
</feature>
<evidence type="ECO:0000313" key="5">
    <source>
        <dbReference type="Proteomes" id="UP000035366"/>
    </source>
</evidence>
<keyword evidence="5" id="KW-1185">Reference proteome</keyword>
<dbReference type="EMBL" id="CP011497">
    <property type="protein sequence ID" value="AKJ13610.1"/>
    <property type="molecule type" value="Genomic_DNA"/>
</dbReference>
<feature type="compositionally biased region" description="Gly residues" evidence="1">
    <location>
        <begin position="196"/>
        <end position="210"/>
    </location>
</feature>
<evidence type="ECO:0000256" key="2">
    <source>
        <dbReference type="SAM" id="Phobius"/>
    </source>
</evidence>
<feature type="transmembrane region" description="Helical" evidence="2">
    <location>
        <begin position="367"/>
        <end position="387"/>
    </location>
</feature>
<dbReference type="RefSeq" id="WP_208901270.1">
    <property type="nucleotide sequence ID" value="NZ_CP011497.1"/>
</dbReference>
<name>A0ABM5TRB4_9ACTN</name>
<evidence type="ECO:0000313" key="4">
    <source>
        <dbReference type="EMBL" id="AKJ13610.1"/>
    </source>
</evidence>
<keyword evidence="2" id="KW-0472">Membrane</keyword>
<sequence>MSGGVSGGIVGAAVICAGYLLAGRLRRGLHAPRARRAAVDALWATGTACLAVLLLLGAGALGLAAPGPGRLLHTLALSRADLLLVPAGLLLGTGEFAAACLLAVAAADAVAALRGRVRMPRPLGRVDAGRGGSAPGQGAPSPSWLGRLGRRPGTASSPVSAGSDGSARGARTVPGVGPVAGSGAGGGVGHRSVPGPGLGRFTGSGAGAPGLGRVSGTDAGPGAGRLSGTGGLVGGRLSGTGGLVGGRPSGTGGPASGPLSGTRGPAGGPLSGHGVGSGGRRASRGAGSRTFPGAGAVPVAGGRGGAGGRAMASASAGGSNWLGLARTSWAGRVRGLAGTLPWPALLALLAAQPLAEELALRGGLVLALKPLGTVAGWLAAAVATLLVGSAPAVRRSGPAAVTGVAVIALVNSLLFLHTPDVLASAAAQWSFFLLASA</sequence>
<gene>
    <name evidence="4" type="ORF">ABB07_27320</name>
</gene>
<accession>A0ABM5TRB4</accession>
<dbReference type="InterPro" id="IPR003675">
    <property type="entry name" value="Rce1/LyrA-like_dom"/>
</dbReference>
<feature type="transmembrane region" description="Helical" evidence="2">
    <location>
        <begin position="399"/>
        <end position="416"/>
    </location>
</feature>
<feature type="compositionally biased region" description="Gly residues" evidence="1">
    <location>
        <begin position="219"/>
        <end position="255"/>
    </location>
</feature>
<feature type="compositionally biased region" description="Gly residues" evidence="1">
    <location>
        <begin position="178"/>
        <end position="189"/>
    </location>
</feature>
<organism evidence="4 5">
    <name type="scientific">Streptomyces incarnatus</name>
    <dbReference type="NCBI Taxonomy" id="665007"/>
    <lineage>
        <taxon>Bacteria</taxon>
        <taxon>Bacillati</taxon>
        <taxon>Actinomycetota</taxon>
        <taxon>Actinomycetes</taxon>
        <taxon>Kitasatosporales</taxon>
        <taxon>Streptomycetaceae</taxon>
        <taxon>Streptomyces</taxon>
    </lineage>
</organism>
<feature type="transmembrane region" description="Helical" evidence="2">
    <location>
        <begin position="6"/>
        <end position="22"/>
    </location>
</feature>
<feature type="transmembrane region" description="Helical" evidence="2">
    <location>
        <begin position="85"/>
        <end position="113"/>
    </location>
</feature>
<dbReference type="Pfam" id="PF02517">
    <property type="entry name" value="Rce1-like"/>
    <property type="match status" value="1"/>
</dbReference>
<proteinExistence type="predicted"/>
<feature type="domain" description="CAAX prenyl protease 2/Lysostaphin resistance protein A-like" evidence="3">
    <location>
        <begin position="341"/>
        <end position="429"/>
    </location>
</feature>
<dbReference type="Proteomes" id="UP000035366">
    <property type="component" value="Chromosome"/>
</dbReference>
<keyword evidence="2" id="KW-1133">Transmembrane helix</keyword>
<reference evidence="4 5" key="1">
    <citation type="journal article" date="2015" name="ISME J.">
        <title>Draft Genome Sequence of Streptomyces incarnatus NRRL8089, which Produces the Nucleoside Antibiotic Sinefungin.</title>
        <authorList>
            <person name="Oshima K."/>
            <person name="Hattori M."/>
            <person name="Shimizu H."/>
            <person name="Fukuda K."/>
            <person name="Nemoto M."/>
            <person name="Inagaki K."/>
            <person name="Tamura T."/>
        </authorList>
    </citation>
    <scope>NUCLEOTIDE SEQUENCE [LARGE SCALE GENOMIC DNA]</scope>
    <source>
        <strain evidence="4 5">NRRL 8089</strain>
    </source>
</reference>
<evidence type="ECO:0000256" key="1">
    <source>
        <dbReference type="SAM" id="MobiDB-lite"/>
    </source>
</evidence>